<dbReference type="GO" id="GO:0035435">
    <property type="term" value="P:phosphate ion transmembrane transport"/>
    <property type="evidence" value="ECO:0007669"/>
    <property type="project" value="TreeGrafter"/>
</dbReference>
<organism evidence="7 8">
    <name type="scientific">Clostridium fungisolvens</name>
    <dbReference type="NCBI Taxonomy" id="1604897"/>
    <lineage>
        <taxon>Bacteria</taxon>
        <taxon>Bacillati</taxon>
        <taxon>Bacillota</taxon>
        <taxon>Clostridia</taxon>
        <taxon>Eubacteriales</taxon>
        <taxon>Clostridiaceae</taxon>
        <taxon>Clostridium</taxon>
    </lineage>
</organism>
<keyword evidence="2" id="KW-0813">Transport</keyword>
<feature type="transmembrane region" description="Helical" evidence="6">
    <location>
        <begin position="77"/>
        <end position="102"/>
    </location>
</feature>
<name>A0A6V8SDA1_9CLOT</name>
<evidence type="ECO:0000256" key="3">
    <source>
        <dbReference type="ARBA" id="ARBA00022692"/>
    </source>
</evidence>
<keyword evidence="8" id="KW-1185">Reference proteome</keyword>
<comment type="subcellular location">
    <subcellularLocation>
        <location evidence="1">Membrane</location>
        <topology evidence="1">Multi-pass membrane protein</topology>
    </subcellularLocation>
</comment>
<protein>
    <recommendedName>
        <fullName evidence="9">Inorganic phosphate transporter</fullName>
    </recommendedName>
</protein>
<dbReference type="AlphaFoldDB" id="A0A6V8SDA1"/>
<evidence type="ECO:0000256" key="5">
    <source>
        <dbReference type="ARBA" id="ARBA00023136"/>
    </source>
</evidence>
<feature type="transmembrane region" description="Helical" evidence="6">
    <location>
        <begin position="137"/>
        <end position="163"/>
    </location>
</feature>
<evidence type="ECO:0008006" key="9">
    <source>
        <dbReference type="Google" id="ProtNLM"/>
    </source>
</evidence>
<dbReference type="Pfam" id="PF01384">
    <property type="entry name" value="PHO4"/>
    <property type="match status" value="1"/>
</dbReference>
<keyword evidence="3 6" id="KW-0812">Transmembrane</keyword>
<accession>A0A6V8SDA1</accession>
<evidence type="ECO:0000256" key="6">
    <source>
        <dbReference type="SAM" id="Phobius"/>
    </source>
</evidence>
<evidence type="ECO:0000313" key="8">
    <source>
        <dbReference type="Proteomes" id="UP000580568"/>
    </source>
</evidence>
<proteinExistence type="predicted"/>
<dbReference type="GO" id="GO:0016020">
    <property type="term" value="C:membrane"/>
    <property type="evidence" value="ECO:0007669"/>
    <property type="project" value="UniProtKB-SubCell"/>
</dbReference>
<feature type="transmembrane region" description="Helical" evidence="6">
    <location>
        <begin position="307"/>
        <end position="329"/>
    </location>
</feature>
<gene>
    <name evidence="7" type="ORF">bsdtw1_00873</name>
</gene>
<dbReference type="EMBL" id="BLZR01000001">
    <property type="protein sequence ID" value="GFP74811.1"/>
    <property type="molecule type" value="Genomic_DNA"/>
</dbReference>
<keyword evidence="5 6" id="KW-0472">Membrane</keyword>
<evidence type="ECO:0000256" key="1">
    <source>
        <dbReference type="ARBA" id="ARBA00004141"/>
    </source>
</evidence>
<keyword evidence="4 6" id="KW-1133">Transmembrane helix</keyword>
<dbReference type="PANTHER" id="PTHR11101">
    <property type="entry name" value="PHOSPHATE TRANSPORTER"/>
    <property type="match status" value="1"/>
</dbReference>
<evidence type="ECO:0000256" key="2">
    <source>
        <dbReference type="ARBA" id="ARBA00022448"/>
    </source>
</evidence>
<reference evidence="7 8" key="1">
    <citation type="submission" date="2020-07" db="EMBL/GenBank/DDBJ databases">
        <title>A new beta-1,3-glucan-decomposing anaerobic bacterium isolated from anoxic soil subjected to biological soil disinfestation.</title>
        <authorList>
            <person name="Ueki A."/>
            <person name="Tonouchi A."/>
        </authorList>
    </citation>
    <scope>NUCLEOTIDE SEQUENCE [LARGE SCALE GENOMIC DNA]</scope>
    <source>
        <strain evidence="7 8">TW1</strain>
    </source>
</reference>
<dbReference type="GO" id="GO:0005315">
    <property type="term" value="F:phosphate transmembrane transporter activity"/>
    <property type="evidence" value="ECO:0007669"/>
    <property type="project" value="InterPro"/>
</dbReference>
<feature type="transmembrane region" description="Helical" evidence="6">
    <location>
        <begin position="6"/>
        <end position="25"/>
    </location>
</feature>
<dbReference type="InterPro" id="IPR001204">
    <property type="entry name" value="Phos_transporter"/>
</dbReference>
<evidence type="ECO:0000256" key="4">
    <source>
        <dbReference type="ARBA" id="ARBA00022989"/>
    </source>
</evidence>
<dbReference type="RefSeq" id="WP_183276351.1">
    <property type="nucleotide sequence ID" value="NZ_BLZR01000001.1"/>
</dbReference>
<feature type="transmembrane region" description="Helical" evidence="6">
    <location>
        <begin position="109"/>
        <end position="131"/>
    </location>
</feature>
<evidence type="ECO:0000313" key="7">
    <source>
        <dbReference type="EMBL" id="GFP74811.1"/>
    </source>
</evidence>
<dbReference type="Proteomes" id="UP000580568">
    <property type="component" value="Unassembled WGS sequence"/>
</dbReference>
<comment type="caution">
    <text evidence="7">The sequence shown here is derived from an EMBL/GenBank/DDBJ whole genome shotgun (WGS) entry which is preliminary data.</text>
</comment>
<feature type="transmembrane region" description="Helical" evidence="6">
    <location>
        <begin position="198"/>
        <end position="221"/>
    </location>
</feature>
<sequence length="332" mass="35093">MSSSVLVVTIIVVILALGFDFINGFHDTANSIATSVSTRVLTPKQAILMSAVLNFVGAFISTKVAKTVGSDIVDPSLIPQTVVLAALVAAIIWNLVTWYFAIPSSSSHALIGGLIGSAIVFKASFAVVNWHNVLFKIVLWLFLSPVIGFVIGYIFMTLLNWILRKAKPHQVTKSFSKLQILSAALMAFNHGGNDAQKSMGIISAALLSGGLITTFHVPFWVKAGCAAAMALGTSVGGWKIIKTMGVNMAKLAPVNGFAAETSAAAVIFSATMLNAPVSTTHIISGSIMGVGASKRFSSVRWSLAQNIMWTWVITIPICATLGGLAIFIIKLL</sequence>
<feature type="transmembrane region" description="Helical" evidence="6">
    <location>
        <begin position="46"/>
        <end position="65"/>
    </location>
</feature>
<dbReference type="PANTHER" id="PTHR11101:SF80">
    <property type="entry name" value="PHOSPHATE TRANSPORTER"/>
    <property type="match status" value="1"/>
</dbReference>